<gene>
    <name evidence="2" type="ORF">SAMN05444390_102412</name>
</gene>
<evidence type="ECO:0000313" key="3">
    <source>
        <dbReference type="Proteomes" id="UP000236745"/>
    </source>
</evidence>
<evidence type="ECO:0000256" key="1">
    <source>
        <dbReference type="SAM" id="MobiDB-lite"/>
    </source>
</evidence>
<protein>
    <submittedName>
        <fullName evidence="2">Uncharacterized protein</fullName>
    </submittedName>
</protein>
<dbReference type="Proteomes" id="UP000236745">
    <property type="component" value="Unassembled WGS sequence"/>
</dbReference>
<keyword evidence="3" id="KW-1185">Reference proteome</keyword>
<name>A0A1H6B515_9GAMM</name>
<feature type="region of interest" description="Disordered" evidence="1">
    <location>
        <begin position="1"/>
        <end position="22"/>
    </location>
</feature>
<proteinExistence type="predicted"/>
<evidence type="ECO:0000313" key="2">
    <source>
        <dbReference type="EMBL" id="SEG55939.1"/>
    </source>
</evidence>
<reference evidence="2 3" key="1">
    <citation type="submission" date="2016-10" db="EMBL/GenBank/DDBJ databases">
        <authorList>
            <person name="de Groot N.N."/>
        </authorList>
    </citation>
    <scope>NUCLEOTIDE SEQUENCE [LARGE SCALE GENOMIC DNA]</scope>
    <source>
        <strain evidence="2 3">DSM 22012</strain>
    </source>
</reference>
<organism evidence="2 3">
    <name type="scientific">Marinobacterium lutimaris</name>
    <dbReference type="NCBI Taxonomy" id="568106"/>
    <lineage>
        <taxon>Bacteria</taxon>
        <taxon>Pseudomonadati</taxon>
        <taxon>Pseudomonadota</taxon>
        <taxon>Gammaproteobacteria</taxon>
        <taxon>Oceanospirillales</taxon>
        <taxon>Oceanospirillaceae</taxon>
        <taxon>Marinobacterium</taxon>
    </lineage>
</organism>
<accession>A0A1H6B515</accession>
<dbReference type="AlphaFoldDB" id="A0A1H6B515"/>
<sequence>MLTAAQREGNPEGRLTGNPPEKVAYPCAARDLSQGFQRFGQNLAAIHHQCLAGDISRRW</sequence>
<dbReference type="EMBL" id="FNVQ01000002">
    <property type="protein sequence ID" value="SEG55939.1"/>
    <property type="molecule type" value="Genomic_DNA"/>
</dbReference>